<evidence type="ECO:0000256" key="1">
    <source>
        <dbReference type="ARBA" id="ARBA00038283"/>
    </source>
</evidence>
<dbReference type="EMBL" id="JSCE01000169">
    <property type="protein sequence ID" value="KHM51843.1"/>
    <property type="molecule type" value="Genomic_DNA"/>
</dbReference>
<dbReference type="InterPro" id="IPR000525">
    <property type="entry name" value="Initiator_Rep_WH1"/>
</dbReference>
<protein>
    <recommendedName>
        <fullName evidence="2">Initiator Rep protein WH1 domain-containing protein</fullName>
    </recommendedName>
</protein>
<dbReference type="GO" id="GO:0006270">
    <property type="term" value="P:DNA replication initiation"/>
    <property type="evidence" value="ECO:0007669"/>
    <property type="project" value="InterPro"/>
</dbReference>
<dbReference type="AlphaFoldDB" id="A0A0B2JYP2"/>
<evidence type="ECO:0000313" key="3">
    <source>
        <dbReference type="EMBL" id="KHM51843.1"/>
    </source>
</evidence>
<evidence type="ECO:0000259" key="2">
    <source>
        <dbReference type="Pfam" id="PF01051"/>
    </source>
</evidence>
<accession>A0A0B2JYP2</accession>
<reference evidence="3 4" key="1">
    <citation type="journal article" date="2013" name="PLoS ONE">
        <title>Identification and characterization of three novel lipases belonging to families II and V from Anaerovibrio lipolyticus 5ST.</title>
        <authorList>
            <person name="Prive F."/>
            <person name="Kaderbhai N.N."/>
            <person name="Girdwood S."/>
            <person name="Worgan H.J."/>
            <person name="Pinloche E."/>
            <person name="Scollan N.D."/>
            <person name="Huws S.A."/>
            <person name="Newbold C.J."/>
        </authorList>
    </citation>
    <scope>NUCLEOTIDE SEQUENCE [LARGE SCALE GENOMIC DNA]</scope>
    <source>
        <strain evidence="3 4">5S</strain>
    </source>
</reference>
<dbReference type="InterPro" id="IPR036390">
    <property type="entry name" value="WH_DNA-bd_sf"/>
</dbReference>
<comment type="similarity">
    <text evidence="1">Belongs to the initiator RepB protein family.</text>
</comment>
<gene>
    <name evidence="3" type="ORF">NZ47_08260</name>
</gene>
<dbReference type="InterPro" id="IPR036388">
    <property type="entry name" value="WH-like_DNA-bd_sf"/>
</dbReference>
<feature type="domain" description="Initiator Rep protein WH1" evidence="2">
    <location>
        <begin position="15"/>
        <end position="165"/>
    </location>
</feature>
<dbReference type="Pfam" id="PF01051">
    <property type="entry name" value="Rep3_N"/>
    <property type="match status" value="1"/>
</dbReference>
<evidence type="ECO:0000313" key="4">
    <source>
        <dbReference type="Proteomes" id="UP000030993"/>
    </source>
</evidence>
<organism evidence="3 4">
    <name type="scientific">Anaerovibrio lipolyticus</name>
    <dbReference type="NCBI Taxonomy" id="82374"/>
    <lineage>
        <taxon>Bacteria</taxon>
        <taxon>Bacillati</taxon>
        <taxon>Bacillota</taxon>
        <taxon>Negativicutes</taxon>
        <taxon>Selenomonadales</taxon>
        <taxon>Selenomonadaceae</taxon>
        <taxon>Anaerovibrio</taxon>
    </lineage>
</organism>
<dbReference type="Proteomes" id="UP000030993">
    <property type="component" value="Unassembled WGS sequence"/>
</dbReference>
<name>A0A0B2JYP2_9FIRM</name>
<proteinExistence type="inferred from homology"/>
<dbReference type="GO" id="GO:0003887">
    <property type="term" value="F:DNA-directed DNA polymerase activity"/>
    <property type="evidence" value="ECO:0007669"/>
    <property type="project" value="InterPro"/>
</dbReference>
<dbReference type="Gene3D" id="1.10.10.10">
    <property type="entry name" value="Winged helix-like DNA-binding domain superfamily/Winged helix DNA-binding domain"/>
    <property type="match status" value="2"/>
</dbReference>
<dbReference type="Pfam" id="PF21205">
    <property type="entry name" value="Rep3_C"/>
    <property type="match status" value="1"/>
</dbReference>
<sequence length="519" mass="58485">MDTKLSSHKRSTKQIIIQANTLIESASFFSNLMEARLFYMALASLRPQLKAGEPTENKVVSIPSVDVIKMFGGNNVYYSRLKGFCRNLQGIQVELQDNEEKGKLVSVVPFPKFEFDKAKGMLSIELHKDFAPYVLELADKPYTQIAASSIFSLKSTHSIKLLELLLQYQGFEKFKTSGVIEREFSLKDLRYYMGIEPDKYLNVSVFIRSVINYSINDINDHTPYFIEYEKIKPSRTITGFKFFLRKQEDVPNLEDNLTVAEDDLVDVLLKYGIGKIVANRLIKTYDAKRIKDNVQYTLTQHGVKNIPAYMRKAIEQDYAGNAKKAAMQFDLFEHNKMADDNSDKACEDFLISRGIGEMSREVIMAKAKAGDMDEVVDKLLGDIDKAQFIECYQKGDFSSLMDNVGSIYDQNVSEFSAARETLEAEAVKATPDAEDNDTFEADDAAILDAVEDVPEADIAPVEEHNSSVKEALKNQLVLTVLVNGQKISKEFLQQCLDAKLNISEIQSIVGKTSIADILE</sequence>
<dbReference type="SUPFAM" id="SSF46785">
    <property type="entry name" value="Winged helix' DNA-binding domain"/>
    <property type="match status" value="2"/>
</dbReference>
<dbReference type="RefSeq" id="WP_039209070.1">
    <property type="nucleotide sequence ID" value="NZ_JSCE01000169.1"/>
</dbReference>
<comment type="caution">
    <text evidence="3">The sequence shown here is derived from an EMBL/GenBank/DDBJ whole genome shotgun (WGS) entry which is preliminary data.</text>
</comment>
<keyword evidence="4" id="KW-1185">Reference proteome</keyword>